<gene>
    <name evidence="1" type="ORF">CERSUDRAFT_46685</name>
</gene>
<dbReference type="Proteomes" id="UP000016930">
    <property type="component" value="Unassembled WGS sequence"/>
</dbReference>
<feature type="non-terminal residue" evidence="1">
    <location>
        <position position="72"/>
    </location>
</feature>
<dbReference type="HOGENOM" id="CLU_001324_10_1_1"/>
<dbReference type="EMBL" id="KB445793">
    <property type="protein sequence ID" value="EMD39740.1"/>
    <property type="molecule type" value="Genomic_DNA"/>
</dbReference>
<accession>M2R582</accession>
<sequence length="72" mass="8341">MSHKFQGLSMSRVIVEFESYKGTEALYVMASRAMTLDRLLILQPFRRSKISCCPSCDRQLANNQLDILWLQT</sequence>
<name>M2R582_CERS8</name>
<evidence type="ECO:0000313" key="2">
    <source>
        <dbReference type="Proteomes" id="UP000016930"/>
    </source>
</evidence>
<organism evidence="1 2">
    <name type="scientific">Ceriporiopsis subvermispora (strain B)</name>
    <name type="common">White-rot fungus</name>
    <name type="synonym">Gelatoporia subvermispora</name>
    <dbReference type="NCBI Taxonomy" id="914234"/>
    <lineage>
        <taxon>Eukaryota</taxon>
        <taxon>Fungi</taxon>
        <taxon>Dikarya</taxon>
        <taxon>Basidiomycota</taxon>
        <taxon>Agaricomycotina</taxon>
        <taxon>Agaricomycetes</taxon>
        <taxon>Polyporales</taxon>
        <taxon>Gelatoporiaceae</taxon>
        <taxon>Gelatoporia</taxon>
    </lineage>
</organism>
<dbReference type="AlphaFoldDB" id="M2R582"/>
<keyword evidence="2" id="KW-1185">Reference proteome</keyword>
<protein>
    <submittedName>
        <fullName evidence="1">Uncharacterized protein</fullName>
    </submittedName>
</protein>
<dbReference type="OrthoDB" id="432234at2759"/>
<reference evidence="1 2" key="1">
    <citation type="journal article" date="2012" name="Proc. Natl. Acad. Sci. U.S.A.">
        <title>Comparative genomics of Ceriporiopsis subvermispora and Phanerochaete chrysosporium provide insight into selective ligninolysis.</title>
        <authorList>
            <person name="Fernandez-Fueyo E."/>
            <person name="Ruiz-Duenas F.J."/>
            <person name="Ferreira P."/>
            <person name="Floudas D."/>
            <person name="Hibbett D.S."/>
            <person name="Canessa P."/>
            <person name="Larrondo L.F."/>
            <person name="James T.Y."/>
            <person name="Seelenfreund D."/>
            <person name="Lobos S."/>
            <person name="Polanco R."/>
            <person name="Tello M."/>
            <person name="Honda Y."/>
            <person name="Watanabe T."/>
            <person name="Watanabe T."/>
            <person name="Ryu J.S."/>
            <person name="Kubicek C.P."/>
            <person name="Schmoll M."/>
            <person name="Gaskell J."/>
            <person name="Hammel K.E."/>
            <person name="St John F.J."/>
            <person name="Vanden Wymelenberg A."/>
            <person name="Sabat G."/>
            <person name="Splinter BonDurant S."/>
            <person name="Syed K."/>
            <person name="Yadav J.S."/>
            <person name="Doddapaneni H."/>
            <person name="Subramanian V."/>
            <person name="Lavin J.L."/>
            <person name="Oguiza J.A."/>
            <person name="Perez G."/>
            <person name="Pisabarro A.G."/>
            <person name="Ramirez L."/>
            <person name="Santoyo F."/>
            <person name="Master E."/>
            <person name="Coutinho P.M."/>
            <person name="Henrissat B."/>
            <person name="Lombard V."/>
            <person name="Magnuson J.K."/>
            <person name="Kuees U."/>
            <person name="Hori C."/>
            <person name="Igarashi K."/>
            <person name="Samejima M."/>
            <person name="Held B.W."/>
            <person name="Barry K.W."/>
            <person name="LaButti K.M."/>
            <person name="Lapidus A."/>
            <person name="Lindquist E.A."/>
            <person name="Lucas S.M."/>
            <person name="Riley R."/>
            <person name="Salamov A.A."/>
            <person name="Hoffmeister D."/>
            <person name="Schwenk D."/>
            <person name="Hadar Y."/>
            <person name="Yarden O."/>
            <person name="de Vries R.P."/>
            <person name="Wiebenga A."/>
            <person name="Stenlid J."/>
            <person name="Eastwood D."/>
            <person name="Grigoriev I.V."/>
            <person name="Berka R.M."/>
            <person name="Blanchette R.A."/>
            <person name="Kersten P."/>
            <person name="Martinez A.T."/>
            <person name="Vicuna R."/>
            <person name="Cullen D."/>
        </authorList>
    </citation>
    <scope>NUCLEOTIDE SEQUENCE [LARGE SCALE GENOMIC DNA]</scope>
    <source>
        <strain evidence="1 2">B</strain>
    </source>
</reference>
<proteinExistence type="predicted"/>
<evidence type="ECO:0000313" key="1">
    <source>
        <dbReference type="EMBL" id="EMD39740.1"/>
    </source>
</evidence>